<keyword evidence="14" id="KW-0407">Ion channel</keyword>
<evidence type="ECO:0000256" key="5">
    <source>
        <dbReference type="ARBA" id="ARBA00022729"/>
    </source>
</evidence>
<dbReference type="FunFam" id="1.10.287.70:FF:000010">
    <property type="entry name" value="Putative glutamate receptor ionotropic kainate 1"/>
    <property type="match status" value="1"/>
</dbReference>
<name>A0A914C444_9BILA</name>
<evidence type="ECO:0000256" key="3">
    <source>
        <dbReference type="ARBA" id="ARBA00022475"/>
    </source>
</evidence>
<keyword evidence="7" id="KW-0770">Synapse</keyword>
<dbReference type="SUPFAM" id="SSF53850">
    <property type="entry name" value="Periplasmic binding protein-like II"/>
    <property type="match status" value="2"/>
</dbReference>
<evidence type="ECO:0000256" key="6">
    <source>
        <dbReference type="ARBA" id="ARBA00022989"/>
    </source>
</evidence>
<dbReference type="InterPro" id="IPR001320">
    <property type="entry name" value="Iontro_rcpt_C"/>
</dbReference>
<keyword evidence="8" id="KW-0406">Ion transport</keyword>
<evidence type="ECO:0000256" key="11">
    <source>
        <dbReference type="ARBA" id="ARBA00023180"/>
    </source>
</evidence>
<feature type="transmembrane region" description="Helical" evidence="16">
    <location>
        <begin position="325"/>
        <end position="348"/>
    </location>
</feature>
<evidence type="ECO:0000256" key="2">
    <source>
        <dbReference type="ARBA" id="ARBA00022448"/>
    </source>
</evidence>
<keyword evidence="12" id="KW-0628">Postsynaptic cell membrane</keyword>
<evidence type="ECO:0000256" key="8">
    <source>
        <dbReference type="ARBA" id="ARBA00023065"/>
    </source>
</evidence>
<feature type="transmembrane region" description="Helical" evidence="16">
    <location>
        <begin position="505"/>
        <end position="525"/>
    </location>
</feature>
<comment type="subcellular location">
    <subcellularLocation>
        <location evidence="15">Postsynaptic cell membrane</location>
        <topology evidence="15">Multi-pass membrane protein</topology>
    </subcellularLocation>
</comment>
<organism evidence="18 19">
    <name type="scientific">Acrobeloides nanus</name>
    <dbReference type="NCBI Taxonomy" id="290746"/>
    <lineage>
        <taxon>Eukaryota</taxon>
        <taxon>Metazoa</taxon>
        <taxon>Ecdysozoa</taxon>
        <taxon>Nematoda</taxon>
        <taxon>Chromadorea</taxon>
        <taxon>Rhabditida</taxon>
        <taxon>Tylenchina</taxon>
        <taxon>Cephalobomorpha</taxon>
        <taxon>Cephaloboidea</taxon>
        <taxon>Cephalobidae</taxon>
        <taxon>Acrobeloides</taxon>
    </lineage>
</organism>
<evidence type="ECO:0000256" key="4">
    <source>
        <dbReference type="ARBA" id="ARBA00022692"/>
    </source>
</evidence>
<dbReference type="SMART" id="SM00079">
    <property type="entry name" value="PBPe"/>
    <property type="match status" value="1"/>
</dbReference>
<evidence type="ECO:0000256" key="16">
    <source>
        <dbReference type="SAM" id="Phobius"/>
    </source>
</evidence>
<keyword evidence="11" id="KW-0325">Glycoprotein</keyword>
<evidence type="ECO:0000256" key="9">
    <source>
        <dbReference type="ARBA" id="ARBA00023136"/>
    </source>
</evidence>
<evidence type="ECO:0000256" key="7">
    <source>
        <dbReference type="ARBA" id="ARBA00023018"/>
    </source>
</evidence>
<protein>
    <submittedName>
        <fullName evidence="19">Ionotropic glutamate receptor C-terminal domain-containing protein</fullName>
    </submittedName>
</protein>
<keyword evidence="5" id="KW-0732">Signal</keyword>
<keyword evidence="3" id="KW-1003">Cell membrane</keyword>
<dbReference type="Gene3D" id="1.10.287.70">
    <property type="match status" value="2"/>
</dbReference>
<dbReference type="Pfam" id="PF10613">
    <property type="entry name" value="Lig_chan-Glu_bd"/>
    <property type="match status" value="1"/>
</dbReference>
<keyword evidence="4 16" id="KW-0812">Transmembrane</keyword>
<keyword evidence="2" id="KW-0813">Transport</keyword>
<evidence type="ECO:0000256" key="10">
    <source>
        <dbReference type="ARBA" id="ARBA00023170"/>
    </source>
</evidence>
<feature type="transmembrane region" description="Helical" evidence="16">
    <location>
        <begin position="95"/>
        <end position="116"/>
    </location>
</feature>
<keyword evidence="13" id="KW-1071">Ligand-gated ion channel</keyword>
<evidence type="ECO:0000259" key="17">
    <source>
        <dbReference type="SMART" id="SM00079"/>
    </source>
</evidence>
<evidence type="ECO:0000313" key="19">
    <source>
        <dbReference type="WBParaSite" id="ACRNAN_Path_249.g933.t3"/>
    </source>
</evidence>
<keyword evidence="10" id="KW-0675">Receptor</keyword>
<feature type="transmembrane region" description="Helical" evidence="16">
    <location>
        <begin position="245"/>
        <end position="266"/>
    </location>
</feature>
<keyword evidence="6 16" id="KW-1133">Transmembrane helix</keyword>
<dbReference type="FunFam" id="3.40.190.10:FF:000060">
    <property type="entry name" value="Glutamate receptor ionotropic, kainate 1"/>
    <property type="match status" value="1"/>
</dbReference>
<dbReference type="AlphaFoldDB" id="A0A914C444"/>
<evidence type="ECO:0000256" key="1">
    <source>
        <dbReference type="ARBA" id="ARBA00008685"/>
    </source>
</evidence>
<keyword evidence="9 16" id="KW-0472">Membrane</keyword>
<dbReference type="Gene3D" id="3.40.190.10">
    <property type="entry name" value="Periplasmic binding protein-like II"/>
    <property type="match status" value="3"/>
</dbReference>
<accession>A0A914C444</accession>
<dbReference type="WBParaSite" id="ACRNAN_Path_249.g933.t3">
    <property type="protein sequence ID" value="ACRNAN_Path_249.g933.t3"/>
    <property type="gene ID" value="ACRNAN_Path_249.g933"/>
</dbReference>
<dbReference type="GO" id="GO:0015276">
    <property type="term" value="F:ligand-gated monoatomic ion channel activity"/>
    <property type="evidence" value="ECO:0007669"/>
    <property type="project" value="InterPro"/>
</dbReference>
<reference evidence="19" key="1">
    <citation type="submission" date="2022-11" db="UniProtKB">
        <authorList>
            <consortium name="WormBaseParasite"/>
        </authorList>
    </citation>
    <scope>IDENTIFICATION</scope>
</reference>
<keyword evidence="18" id="KW-1185">Reference proteome</keyword>
<feature type="domain" description="Ionotropic glutamate receptor C-terminal" evidence="17">
    <location>
        <begin position="150"/>
        <end position="488"/>
    </location>
</feature>
<evidence type="ECO:0000256" key="12">
    <source>
        <dbReference type="ARBA" id="ARBA00023257"/>
    </source>
</evidence>
<dbReference type="InterPro" id="IPR019594">
    <property type="entry name" value="Glu/Gly-bd"/>
</dbReference>
<evidence type="ECO:0000313" key="18">
    <source>
        <dbReference type="Proteomes" id="UP000887540"/>
    </source>
</evidence>
<evidence type="ECO:0000256" key="14">
    <source>
        <dbReference type="ARBA" id="ARBA00023303"/>
    </source>
</evidence>
<sequence length="634" mass="71361">MSQMLNFTFEIIEVEDGAYGVEDETGRWNGIIGVLQRHEADLSVSAVTITYSRLGVIDFTLPFETTGIAILMGKKVEEAPKSSSTLFTFLEPLSFSVWIALLFSYFAVSATMWLLAKFSPYEWFDLEQTNAREARKGLRKNQFNLLNSLWFAVGSLMQQGSDVIPRAAATRTDETGRWNGIIGVLQRHEADLSVSAVTITYSRLGVIDFTLPFETTGIAILMGKKVEEAPKSSSTLFTFLEPLSFSVWIALLFSYFAVSATMWLLAKFSPYEWFDLEQTNAREARKGLRKNQFNLLNSLWFAVGSLMQQGSDVIPRAAATRTVAVIWWMFTLIVISSYTAQLAAFLTVERMVTPIESAADLASQQRIKFGTLRNGSTMDFFRDSKIPIYERMWSTMISNTPTVFVNSSKEGIARVKAGSYAYMMESSMLEYYMGKDCQLQTIGGLLDSKGYGVALPKGSPLREIFSKAILLLQERTILEALKNKWWKVTTDCPTVTDSHSSLDRVFGIFYVLLAGLIVAVLLAAGEFCIESKQQSVRMRLTLLGRFFNWLYSPTRLAPPTSTPRMRSTRLDTMNDLTNNSQVRQHEGRSWLLDDGSLPKLIPSSTSREDFRRISRLIPPGDEVLINRRISTIIS</sequence>
<evidence type="ECO:0000256" key="13">
    <source>
        <dbReference type="ARBA" id="ARBA00023286"/>
    </source>
</evidence>
<evidence type="ECO:0000256" key="15">
    <source>
        <dbReference type="ARBA" id="ARBA00034104"/>
    </source>
</evidence>
<dbReference type="Proteomes" id="UP000887540">
    <property type="component" value="Unplaced"/>
</dbReference>
<dbReference type="GO" id="GO:0045211">
    <property type="term" value="C:postsynaptic membrane"/>
    <property type="evidence" value="ECO:0007669"/>
    <property type="project" value="UniProtKB-SubCell"/>
</dbReference>
<comment type="similarity">
    <text evidence="1">Belongs to the glutamate-gated ion channel (TC 1.A.10.1) family.</text>
</comment>
<dbReference type="Pfam" id="PF00060">
    <property type="entry name" value="Lig_chan"/>
    <property type="match status" value="2"/>
</dbReference>
<proteinExistence type="inferred from homology"/>
<dbReference type="PANTHER" id="PTHR18966">
    <property type="entry name" value="IONOTROPIC GLUTAMATE RECEPTOR"/>
    <property type="match status" value="1"/>
</dbReference>
<dbReference type="InterPro" id="IPR015683">
    <property type="entry name" value="Ionotropic_Glu_rcpt"/>
</dbReference>